<dbReference type="PROSITE" id="PS00552">
    <property type="entry name" value="HTH_MERR_1"/>
    <property type="match status" value="1"/>
</dbReference>
<evidence type="ECO:0000313" key="4">
    <source>
        <dbReference type="Proteomes" id="UP000589626"/>
    </source>
</evidence>
<accession>A0A7W4VZ85</accession>
<comment type="caution">
    <text evidence="3">The sequence shown here is derived from an EMBL/GenBank/DDBJ whole genome shotgun (WGS) entry which is preliminary data.</text>
</comment>
<sequence>MTSSPLLTIGAFARAVGLTASALRHYDECGLLPPAEVDDATGYRYYTPDLADRARLIVAMREAGVPIEVMRRVLDGPEHEAGAALATLVEERVADAARTRALLREVLGADAPHDARARVDARVLASALRQVRIATERDPASPLSAVLIDVSGAGVDVVATNRYWMAIRSIASTDLVGEGRVVLGLAEAARLADRLDDRDEVDLEIVGDGLTWGGDLLGVDGRTTPYPAHRLLVDGLEPAATEVLVAAAELGDAVGRTGRAEVGLEIGPAGILVGADEAPSYAVPAAVRGPAVTLWMGSALLRRALGACLGPEVLLEVVAGDRAVRLSSPYQPGFLALVMPAPR</sequence>
<dbReference type="InterPro" id="IPR047057">
    <property type="entry name" value="MerR_fam"/>
</dbReference>
<dbReference type="EMBL" id="JACHWR010000003">
    <property type="protein sequence ID" value="MBB3044439.1"/>
    <property type="molecule type" value="Genomic_DNA"/>
</dbReference>
<reference evidence="3 4" key="1">
    <citation type="submission" date="2020-08" db="EMBL/GenBank/DDBJ databases">
        <title>Sequencing the genomes of 1000 actinobacteria strains.</title>
        <authorList>
            <person name="Klenk H.-P."/>
        </authorList>
    </citation>
    <scope>NUCLEOTIDE SEQUENCE [LARGE SCALE GENOMIC DNA]</scope>
    <source>
        <strain evidence="3 4">DSM 105498</strain>
    </source>
</reference>
<organism evidence="3 4">
    <name type="scientific">Nocardioides soli</name>
    <dbReference type="NCBI Taxonomy" id="1036020"/>
    <lineage>
        <taxon>Bacteria</taxon>
        <taxon>Bacillati</taxon>
        <taxon>Actinomycetota</taxon>
        <taxon>Actinomycetes</taxon>
        <taxon>Propionibacteriales</taxon>
        <taxon>Nocardioidaceae</taxon>
        <taxon>Nocardioides</taxon>
    </lineage>
</organism>
<keyword evidence="4" id="KW-1185">Reference proteome</keyword>
<dbReference type="PANTHER" id="PTHR30204">
    <property type="entry name" value="REDOX-CYCLING DRUG-SENSING TRANSCRIPTIONAL ACTIVATOR SOXR"/>
    <property type="match status" value="1"/>
</dbReference>
<dbReference type="SMART" id="SM00422">
    <property type="entry name" value="HTH_MERR"/>
    <property type="match status" value="1"/>
</dbReference>
<dbReference type="InterPro" id="IPR046938">
    <property type="entry name" value="DNA_clamp_sf"/>
</dbReference>
<gene>
    <name evidence="3" type="ORF">FHU40_004276</name>
</gene>
<evidence type="ECO:0000313" key="3">
    <source>
        <dbReference type="EMBL" id="MBB3044439.1"/>
    </source>
</evidence>
<dbReference type="Proteomes" id="UP000589626">
    <property type="component" value="Unassembled WGS sequence"/>
</dbReference>
<dbReference type="Gene3D" id="3.10.150.10">
    <property type="entry name" value="DNA Polymerase III, subunit A, domain 2"/>
    <property type="match status" value="1"/>
</dbReference>
<dbReference type="GO" id="GO:0003700">
    <property type="term" value="F:DNA-binding transcription factor activity"/>
    <property type="evidence" value="ECO:0007669"/>
    <property type="project" value="InterPro"/>
</dbReference>
<keyword evidence="1 3" id="KW-0238">DNA-binding</keyword>
<dbReference type="PROSITE" id="PS50937">
    <property type="entry name" value="HTH_MERR_2"/>
    <property type="match status" value="1"/>
</dbReference>
<dbReference type="PANTHER" id="PTHR30204:SF97">
    <property type="entry name" value="MERR FAMILY REGULATORY PROTEIN"/>
    <property type="match status" value="1"/>
</dbReference>
<name>A0A7W4VZ85_9ACTN</name>
<dbReference type="GO" id="GO:0003677">
    <property type="term" value="F:DNA binding"/>
    <property type="evidence" value="ECO:0007669"/>
    <property type="project" value="UniProtKB-KW"/>
</dbReference>
<dbReference type="SUPFAM" id="SSF55979">
    <property type="entry name" value="DNA clamp"/>
    <property type="match status" value="1"/>
</dbReference>
<feature type="domain" description="HTH merR-type" evidence="2">
    <location>
        <begin position="6"/>
        <end position="76"/>
    </location>
</feature>
<dbReference type="InterPro" id="IPR009061">
    <property type="entry name" value="DNA-bd_dom_put_sf"/>
</dbReference>
<dbReference type="AlphaFoldDB" id="A0A7W4VZ85"/>
<evidence type="ECO:0000256" key="1">
    <source>
        <dbReference type="ARBA" id="ARBA00023125"/>
    </source>
</evidence>
<dbReference type="Pfam" id="PF13411">
    <property type="entry name" value="MerR_1"/>
    <property type="match status" value="1"/>
</dbReference>
<protein>
    <submittedName>
        <fullName evidence="3">DNA-binding transcriptional MerR regulator</fullName>
    </submittedName>
</protein>
<dbReference type="SUPFAM" id="SSF46955">
    <property type="entry name" value="Putative DNA-binding domain"/>
    <property type="match status" value="1"/>
</dbReference>
<dbReference type="InterPro" id="IPR000551">
    <property type="entry name" value="MerR-type_HTH_dom"/>
</dbReference>
<dbReference type="Gene3D" id="1.10.1660.10">
    <property type="match status" value="1"/>
</dbReference>
<evidence type="ECO:0000259" key="2">
    <source>
        <dbReference type="PROSITE" id="PS50937"/>
    </source>
</evidence>
<dbReference type="RefSeq" id="WP_183594310.1">
    <property type="nucleotide sequence ID" value="NZ_JACHWR010000003.1"/>
</dbReference>
<proteinExistence type="predicted"/>